<proteinExistence type="predicted"/>
<gene>
    <name evidence="1" type="ORF">V1525DRAFT_10062</name>
</gene>
<dbReference type="EMBL" id="MU971335">
    <property type="protein sequence ID" value="KAK9241409.1"/>
    <property type="molecule type" value="Genomic_DNA"/>
</dbReference>
<evidence type="ECO:0000313" key="2">
    <source>
        <dbReference type="Proteomes" id="UP001433508"/>
    </source>
</evidence>
<evidence type="ECO:0000313" key="1">
    <source>
        <dbReference type="EMBL" id="KAK9241409.1"/>
    </source>
</evidence>
<sequence>MEHSSRHPRLPQRRRTPSPTKTIKSSASSASSCSPSKVTISKASSPRRPASRNASSSSSSSGLVLQALDANAKSWQTSPVSPKHKGRDGVEKVYMRSSQAAIPTLSPRRSDSQHVKVYVDRTDTQRHGGSTVIVSDDEDDDDEKENIPPESTGTESQHLSRSPSPMLKTRNIVERKVFADVPISDPRRRFELHHRKRLIQMSDLVSDAEIHDDDDDDLPVYVTPARPHIRKFQIGDYLGPMLASRDNNGWPLSAPMKANGNFDIVKLDDVLGDTRRKIRFDIFVDSDANKENVEPMEVTV</sequence>
<protein>
    <submittedName>
        <fullName evidence="1">Uncharacterized protein</fullName>
    </submittedName>
</protein>
<reference evidence="2" key="1">
    <citation type="journal article" date="2024" name="Front. Bioeng. Biotechnol.">
        <title>Genome-scale model development and genomic sequencing of the oleaginous clade Lipomyces.</title>
        <authorList>
            <person name="Czajka J.J."/>
            <person name="Han Y."/>
            <person name="Kim J."/>
            <person name="Mondo S.J."/>
            <person name="Hofstad B.A."/>
            <person name="Robles A."/>
            <person name="Haridas S."/>
            <person name="Riley R."/>
            <person name="LaButti K."/>
            <person name="Pangilinan J."/>
            <person name="Andreopoulos W."/>
            <person name="Lipzen A."/>
            <person name="Yan J."/>
            <person name="Wang M."/>
            <person name="Ng V."/>
            <person name="Grigoriev I.V."/>
            <person name="Spatafora J.W."/>
            <person name="Magnuson J.K."/>
            <person name="Baker S.E."/>
            <person name="Pomraning K.R."/>
        </authorList>
    </citation>
    <scope>NUCLEOTIDE SEQUENCE [LARGE SCALE GENOMIC DNA]</scope>
    <source>
        <strain evidence="2">CBS 7786</strain>
    </source>
</reference>
<keyword evidence="2" id="KW-1185">Reference proteome</keyword>
<comment type="caution">
    <text evidence="1">The sequence shown here is derived from an EMBL/GenBank/DDBJ whole genome shotgun (WGS) entry which is preliminary data.</text>
</comment>
<organism evidence="1 2">
    <name type="scientific">Lipomyces kononenkoae</name>
    <name type="common">Yeast</name>
    <dbReference type="NCBI Taxonomy" id="34357"/>
    <lineage>
        <taxon>Eukaryota</taxon>
        <taxon>Fungi</taxon>
        <taxon>Dikarya</taxon>
        <taxon>Ascomycota</taxon>
        <taxon>Saccharomycotina</taxon>
        <taxon>Lipomycetes</taxon>
        <taxon>Lipomycetales</taxon>
        <taxon>Lipomycetaceae</taxon>
        <taxon>Lipomyces</taxon>
    </lineage>
</organism>
<accession>A0ACC3TD86</accession>
<dbReference type="Proteomes" id="UP001433508">
    <property type="component" value="Unassembled WGS sequence"/>
</dbReference>
<name>A0ACC3TD86_LIPKO</name>